<dbReference type="PANTHER" id="PTHR11831">
    <property type="entry name" value="30S 40S RIBOSOMAL PROTEIN"/>
    <property type="match status" value="1"/>
</dbReference>
<dbReference type="CDD" id="cd00165">
    <property type="entry name" value="S4"/>
    <property type="match status" value="1"/>
</dbReference>
<dbReference type="SMART" id="SM01390">
    <property type="entry name" value="Ribosomal_S4"/>
    <property type="match status" value="1"/>
</dbReference>
<keyword evidence="4 8" id="KW-0694">RNA-binding</keyword>
<dbReference type="HAMAP" id="MF_01306_B">
    <property type="entry name" value="Ribosomal_uS4_B"/>
    <property type="match status" value="1"/>
</dbReference>
<keyword evidence="6 8" id="KW-0687">Ribonucleoprotein</keyword>
<dbReference type="InterPro" id="IPR022801">
    <property type="entry name" value="Ribosomal_uS4"/>
</dbReference>
<dbReference type="EMBL" id="KJ461680">
    <property type="protein sequence ID" value="AHZ10968.1"/>
    <property type="molecule type" value="Genomic_DNA"/>
</dbReference>
<sequence>MSRYCGPRLRVVRRLTSKKEESDLPVPGLTSKKPRIRHLPGRTAELSAKIQSQKKEKPYQARLKEKQKLRYHYGVTERQLLTYVKLARKSKDGTGQALLQLLEMRLDNLVFRLGITPTIPAARQLVSHGHILVNNHRVNIPSYRCKPEDRIAVRIDRASTRSLLDNLPVTNLSRLPNHLSVESPRSTGSVRHLPEREAVGFPINELLVVEYYARKL</sequence>
<evidence type="ECO:0000256" key="1">
    <source>
        <dbReference type="ARBA" id="ARBA00007465"/>
    </source>
</evidence>
<keyword evidence="3 8" id="KW-0699">rRNA-binding</keyword>
<dbReference type="GO" id="GO:0003735">
    <property type="term" value="F:structural constituent of ribosome"/>
    <property type="evidence" value="ECO:0007669"/>
    <property type="project" value="InterPro"/>
</dbReference>
<dbReference type="Gene3D" id="3.10.290.10">
    <property type="entry name" value="RNA-binding S4 domain"/>
    <property type="match status" value="1"/>
</dbReference>
<comment type="subcellular location">
    <subcellularLocation>
        <location evidence="8">Plastid</location>
        <location evidence="8">Chloroplast</location>
    </subcellularLocation>
</comment>
<dbReference type="GeneID" id="19523741"/>
<comment type="similarity">
    <text evidence="1 8 9">Belongs to the universal ribosomal protein uS4 family.</text>
</comment>
<dbReference type="GO" id="GO:0042274">
    <property type="term" value="P:ribosomal small subunit biogenesis"/>
    <property type="evidence" value="ECO:0007669"/>
    <property type="project" value="TreeGrafter"/>
</dbReference>
<evidence type="ECO:0000256" key="9">
    <source>
        <dbReference type="RuleBase" id="RU003699"/>
    </source>
</evidence>
<dbReference type="GO" id="GO:0009507">
    <property type="term" value="C:chloroplast"/>
    <property type="evidence" value="ECO:0007669"/>
    <property type="project" value="UniProtKB-SubCell"/>
</dbReference>
<dbReference type="InterPro" id="IPR005709">
    <property type="entry name" value="Ribosomal_uS4_bac-type"/>
</dbReference>
<geneLocation type="chloroplast" evidence="12"/>
<keyword evidence="5 8" id="KW-0689">Ribosomal protein</keyword>
<evidence type="ECO:0000256" key="4">
    <source>
        <dbReference type="ARBA" id="ARBA00022884"/>
    </source>
</evidence>
<gene>
    <name evidence="8 12" type="primary">rps4</name>
</gene>
<dbReference type="SMART" id="SM00363">
    <property type="entry name" value="S4"/>
    <property type="match status" value="1"/>
</dbReference>
<evidence type="ECO:0000256" key="7">
    <source>
        <dbReference type="ARBA" id="ARBA00035158"/>
    </source>
</evidence>
<dbReference type="AlphaFoldDB" id="A0A024B4F6"/>
<evidence type="ECO:0000256" key="2">
    <source>
        <dbReference type="ARBA" id="ARBA00022640"/>
    </source>
</evidence>
<comment type="function">
    <text evidence="8">One of the primary rRNA binding proteins, it binds directly to 16S rRNA where it nucleates assembly of the body of the 30S subunit.</text>
</comment>
<evidence type="ECO:0000256" key="3">
    <source>
        <dbReference type="ARBA" id="ARBA00022730"/>
    </source>
</evidence>
<organism evidence="12">
    <name type="scientific">Klebsormidium flaccidum</name>
    <name type="common">Filamentous green alga</name>
    <name type="synonym">Ulothrix flaccida</name>
    <dbReference type="NCBI Taxonomy" id="3175"/>
    <lineage>
        <taxon>Eukaryota</taxon>
        <taxon>Viridiplantae</taxon>
        <taxon>Streptophyta</taxon>
        <taxon>Klebsormidiophyceae</taxon>
        <taxon>Klebsormidiales</taxon>
        <taxon>Klebsormidiaceae</taxon>
        <taxon>Klebsormidium</taxon>
    </lineage>
</organism>
<dbReference type="NCBIfam" id="TIGR01017">
    <property type="entry name" value="rpsD_bact"/>
    <property type="match status" value="1"/>
</dbReference>
<dbReference type="SUPFAM" id="SSF55174">
    <property type="entry name" value="Alpha-L RNA-binding motif"/>
    <property type="match status" value="1"/>
</dbReference>
<dbReference type="PANTHER" id="PTHR11831:SF4">
    <property type="entry name" value="SMALL RIBOSOMAL SUBUNIT PROTEIN US4M"/>
    <property type="match status" value="1"/>
</dbReference>
<keyword evidence="12" id="KW-0150">Chloroplast</keyword>
<dbReference type="GO" id="GO:0019843">
    <property type="term" value="F:rRNA binding"/>
    <property type="evidence" value="ECO:0007669"/>
    <property type="project" value="UniProtKB-UniRule"/>
</dbReference>
<keyword evidence="2 12" id="KW-0934">Plastid</keyword>
<dbReference type="Pfam" id="PF01479">
    <property type="entry name" value="S4"/>
    <property type="match status" value="1"/>
</dbReference>
<dbReference type="RefSeq" id="YP_009033586.1">
    <property type="nucleotide sequence ID" value="NC_024167.1"/>
</dbReference>
<dbReference type="InterPro" id="IPR002942">
    <property type="entry name" value="S4_RNA-bd"/>
</dbReference>
<dbReference type="FunFam" id="1.10.1050.10:FF:000002">
    <property type="entry name" value="30S ribosomal protein S4, chloroplastic"/>
    <property type="match status" value="1"/>
</dbReference>
<dbReference type="Gene3D" id="1.10.1050.10">
    <property type="entry name" value="Ribosomal Protein S4 Delta 41, Chain A, domain 1"/>
    <property type="match status" value="1"/>
</dbReference>
<dbReference type="PROSITE" id="PS50889">
    <property type="entry name" value="S4"/>
    <property type="match status" value="1"/>
</dbReference>
<protein>
    <recommendedName>
        <fullName evidence="7 8">Small ribosomal subunit protein uS4c</fullName>
    </recommendedName>
</protein>
<dbReference type="Pfam" id="PF00163">
    <property type="entry name" value="Ribosomal_S4"/>
    <property type="match status" value="1"/>
</dbReference>
<dbReference type="GO" id="GO:0006412">
    <property type="term" value="P:translation"/>
    <property type="evidence" value="ECO:0007669"/>
    <property type="project" value="UniProtKB-UniRule"/>
</dbReference>
<evidence type="ECO:0000256" key="8">
    <source>
        <dbReference type="HAMAP-Rule" id="MF_01306"/>
    </source>
</evidence>
<dbReference type="InterPro" id="IPR018079">
    <property type="entry name" value="Ribosomal_uS4_CS"/>
</dbReference>
<dbReference type="PROSITE" id="PS00632">
    <property type="entry name" value="RIBOSOMAL_S4"/>
    <property type="match status" value="1"/>
</dbReference>
<evidence type="ECO:0000256" key="6">
    <source>
        <dbReference type="ARBA" id="ARBA00023274"/>
    </source>
</evidence>
<feature type="domain" description="Small ribosomal subunit protein uS4 N-terminal" evidence="11">
    <location>
        <begin position="3"/>
        <end position="103"/>
    </location>
</feature>
<dbReference type="GO" id="GO:0015935">
    <property type="term" value="C:small ribosomal subunit"/>
    <property type="evidence" value="ECO:0007669"/>
    <property type="project" value="InterPro"/>
</dbReference>
<dbReference type="NCBIfam" id="NF003717">
    <property type="entry name" value="PRK05327.1"/>
    <property type="match status" value="1"/>
</dbReference>
<evidence type="ECO:0000313" key="12">
    <source>
        <dbReference type="EMBL" id="AHZ10968.1"/>
    </source>
</evidence>
<name>A0A024B4F6_KLEFL</name>
<dbReference type="FunFam" id="3.10.290.10:FF:000001">
    <property type="entry name" value="30S ribosomal protein S4"/>
    <property type="match status" value="1"/>
</dbReference>
<comment type="function">
    <text evidence="8">With S5 and S12 plays an important role in translational accuracy.</text>
</comment>
<dbReference type="InterPro" id="IPR001912">
    <property type="entry name" value="Ribosomal_uS4_N"/>
</dbReference>
<evidence type="ECO:0000259" key="10">
    <source>
        <dbReference type="SMART" id="SM00363"/>
    </source>
</evidence>
<evidence type="ECO:0000256" key="5">
    <source>
        <dbReference type="ARBA" id="ARBA00022980"/>
    </source>
</evidence>
<comment type="subunit">
    <text evidence="8">Part of the 30S ribosomal subunit. Contacts protein S5. The interaction surface between S4 and S5 is involved in control of translational fidelity.</text>
</comment>
<dbReference type="InterPro" id="IPR036986">
    <property type="entry name" value="S4_RNA-bd_sf"/>
</dbReference>
<proteinExistence type="inferred from homology"/>
<evidence type="ECO:0000259" key="11">
    <source>
        <dbReference type="SMART" id="SM01390"/>
    </source>
</evidence>
<reference evidence="12" key="1">
    <citation type="journal article" date="2014" name="Genome Biol. Evol.">
        <title>Analyses of charophyte chloroplast genomes help characterize the ancestral chloroplast genome of land plants.</title>
        <authorList>
            <person name="Civan P."/>
            <person name="Foster P.G."/>
            <person name="Embley M.T."/>
            <person name="Seneca A."/>
            <person name="Cox C.J."/>
        </authorList>
    </citation>
    <scope>NUCLEOTIDE SEQUENCE</scope>
</reference>
<feature type="domain" description="RNA-binding S4" evidence="10">
    <location>
        <begin position="104"/>
        <end position="168"/>
    </location>
</feature>
<accession>A0A024B4F6</accession>